<dbReference type="EMBL" id="CAJHOE010000002">
    <property type="protein sequence ID" value="CAD7288231.1"/>
    <property type="molecule type" value="Genomic_DNA"/>
</dbReference>
<dbReference type="Proteomes" id="UP000789359">
    <property type="component" value="Unassembled WGS sequence"/>
</dbReference>
<name>A0ABN7K6S9_9BACT</name>
<comment type="caution">
    <text evidence="2">The sequence shown here is derived from an EMBL/GenBank/DDBJ whole genome shotgun (WGS) entry which is preliminary data.</text>
</comment>
<gene>
    <name evidence="2" type="ORF">LMG8286_01203</name>
</gene>
<dbReference type="NCBIfam" id="TIGR01644">
    <property type="entry name" value="phage_P2_V"/>
    <property type="match status" value="1"/>
</dbReference>
<sequence>MIKLGNICEVASGKALVKVNYQGTITKLIPYISPANSFMQSYTPPRVGEQVILLECESGNAKFALGAIFCQSYKEPSGSSDTKQITAYEDGTIISYDSSSSTLEILNPKTININVKNDINITCKNANLSATNTTIKSPTVKIIGDTVIQGTISTSGSGGGSGTFSIDGNLSVSGSITDSRGDLTGHSHSDTDGYTSMPR</sequence>
<accession>A0ABN7K6S9</accession>
<evidence type="ECO:0008006" key="4">
    <source>
        <dbReference type="Google" id="ProtNLM"/>
    </source>
</evidence>
<dbReference type="Gene3D" id="2.40.50.230">
    <property type="entry name" value="Gp5 N-terminal domain"/>
    <property type="match status" value="1"/>
</dbReference>
<feature type="compositionally biased region" description="Basic and acidic residues" evidence="1">
    <location>
        <begin position="179"/>
        <end position="191"/>
    </location>
</feature>
<reference evidence="2 3" key="1">
    <citation type="submission" date="2020-11" db="EMBL/GenBank/DDBJ databases">
        <authorList>
            <person name="Peeters C."/>
        </authorList>
    </citation>
    <scope>NUCLEOTIDE SEQUENCE [LARGE SCALE GENOMIC DNA]</scope>
    <source>
        <strain evidence="2 3">LMG 8286</strain>
    </source>
</reference>
<evidence type="ECO:0000256" key="1">
    <source>
        <dbReference type="SAM" id="MobiDB-lite"/>
    </source>
</evidence>
<dbReference type="InterPro" id="IPR013046">
    <property type="entry name" value="GpV/Gp45"/>
</dbReference>
<keyword evidence="3" id="KW-1185">Reference proteome</keyword>
<dbReference type="InterPro" id="IPR037026">
    <property type="entry name" value="Vgr_OB-fold_dom_sf"/>
</dbReference>
<proteinExistence type="predicted"/>
<feature type="region of interest" description="Disordered" evidence="1">
    <location>
        <begin position="177"/>
        <end position="199"/>
    </location>
</feature>
<protein>
    <recommendedName>
        <fullName evidence="4">Phage baseplate assembly protein V</fullName>
    </recommendedName>
</protein>
<dbReference type="Gene3D" id="6.20.150.10">
    <property type="match status" value="1"/>
</dbReference>
<organism evidence="2 3">
    <name type="scientific">Campylobacter suis</name>
    <dbReference type="NCBI Taxonomy" id="2790657"/>
    <lineage>
        <taxon>Bacteria</taxon>
        <taxon>Pseudomonadati</taxon>
        <taxon>Campylobacterota</taxon>
        <taxon>Epsilonproteobacteria</taxon>
        <taxon>Campylobacterales</taxon>
        <taxon>Campylobacteraceae</taxon>
        <taxon>Campylobacter</taxon>
    </lineage>
</organism>
<dbReference type="RefSeq" id="WP_230056957.1">
    <property type="nucleotide sequence ID" value="NZ_CAJHOE010000002.1"/>
</dbReference>
<evidence type="ECO:0000313" key="3">
    <source>
        <dbReference type="Proteomes" id="UP000789359"/>
    </source>
</evidence>
<evidence type="ECO:0000313" key="2">
    <source>
        <dbReference type="EMBL" id="CAD7288231.1"/>
    </source>
</evidence>